<dbReference type="InterPro" id="IPR009012">
    <property type="entry name" value="GrpE_head"/>
</dbReference>
<dbReference type="STRING" id="1123397.SAMN05660831_02473"/>
<evidence type="ECO:0000313" key="14">
    <source>
        <dbReference type="EMBL" id="SFD85998.1"/>
    </source>
</evidence>
<dbReference type="Gene3D" id="2.30.22.10">
    <property type="entry name" value="Head domain of nucleotide exchange factor GrpE"/>
    <property type="match status" value="1"/>
</dbReference>
<dbReference type="PROSITE" id="PS01071">
    <property type="entry name" value="GRPE"/>
    <property type="match status" value="1"/>
</dbReference>
<dbReference type="PRINTS" id="PR00773">
    <property type="entry name" value="GRPEPROTEIN"/>
</dbReference>
<dbReference type="GO" id="GO:0006457">
    <property type="term" value="P:protein folding"/>
    <property type="evidence" value="ECO:0007669"/>
    <property type="project" value="InterPro"/>
</dbReference>
<dbReference type="EMBL" id="FOMJ01000010">
    <property type="protein sequence ID" value="SFD85998.1"/>
    <property type="molecule type" value="Genomic_DNA"/>
</dbReference>
<dbReference type="Gene3D" id="3.90.20.20">
    <property type="match status" value="1"/>
</dbReference>
<comment type="function">
    <text evidence="7 10 11">Participates actively in the response to hyperosmotic and heat shock by preventing the aggregation of stress-denatured proteins, in association with DnaK and GrpE. It is the nucleotide exchange factor for DnaK and may function as a thermosensor. Unfolded proteins bind initially to DnaJ; upon interaction with the DnaJ-bound protein, DnaK hydrolyzes its bound ATP, resulting in the formation of a stable complex. GrpE releases ADP from DnaK; ATP binding to DnaK triggers the release of the substrate protein, thus completing the reaction cycle. Several rounds of ATP-dependent interactions between DnaJ, DnaK and GrpE are required for fully efficient folding.</text>
</comment>
<dbReference type="GO" id="GO:0051082">
    <property type="term" value="F:unfolded protein binding"/>
    <property type="evidence" value="ECO:0007669"/>
    <property type="project" value="TreeGrafter"/>
</dbReference>
<feature type="compositionally biased region" description="Basic and acidic residues" evidence="13">
    <location>
        <begin position="32"/>
        <end position="44"/>
    </location>
</feature>
<dbReference type="OrthoDB" id="9789811at2"/>
<feature type="compositionally biased region" description="Acidic residues" evidence="13">
    <location>
        <begin position="1"/>
        <end position="10"/>
    </location>
</feature>
<dbReference type="SUPFAM" id="SSF51064">
    <property type="entry name" value="Head domain of nucleotide exchange factor GrpE"/>
    <property type="match status" value="1"/>
</dbReference>
<evidence type="ECO:0000256" key="1">
    <source>
        <dbReference type="ARBA" id="ARBA00004496"/>
    </source>
</evidence>
<dbReference type="CDD" id="cd00446">
    <property type="entry name" value="GrpE"/>
    <property type="match status" value="1"/>
</dbReference>
<dbReference type="PANTHER" id="PTHR21237">
    <property type="entry name" value="GRPE PROTEIN"/>
    <property type="match status" value="1"/>
</dbReference>
<keyword evidence="5 10" id="KW-0346">Stress response</keyword>
<proteinExistence type="inferred from homology"/>
<evidence type="ECO:0000256" key="3">
    <source>
        <dbReference type="ARBA" id="ARBA00011738"/>
    </source>
</evidence>
<dbReference type="Proteomes" id="UP000198611">
    <property type="component" value="Unassembled WGS sequence"/>
</dbReference>
<keyword evidence="6 10" id="KW-0143">Chaperone</keyword>
<evidence type="ECO:0000256" key="9">
    <source>
        <dbReference type="ARBA" id="ARBA00076414"/>
    </source>
</evidence>
<gene>
    <name evidence="10" type="primary">grpE</name>
    <name evidence="14" type="ORF">SAMN05660831_02473</name>
</gene>
<evidence type="ECO:0000256" key="8">
    <source>
        <dbReference type="ARBA" id="ARBA00072274"/>
    </source>
</evidence>
<dbReference type="RefSeq" id="WP_093429082.1">
    <property type="nucleotide sequence ID" value="NZ_FOMJ01000010.1"/>
</dbReference>
<dbReference type="InterPro" id="IPR013805">
    <property type="entry name" value="GrpE_CC"/>
</dbReference>
<evidence type="ECO:0000256" key="10">
    <source>
        <dbReference type="HAMAP-Rule" id="MF_01151"/>
    </source>
</evidence>
<dbReference type="NCBIfam" id="NF010738">
    <property type="entry name" value="PRK14140.1"/>
    <property type="match status" value="1"/>
</dbReference>
<dbReference type="GO" id="GO:0005829">
    <property type="term" value="C:cytosol"/>
    <property type="evidence" value="ECO:0007669"/>
    <property type="project" value="TreeGrafter"/>
</dbReference>
<evidence type="ECO:0000256" key="11">
    <source>
        <dbReference type="RuleBase" id="RU000639"/>
    </source>
</evidence>
<dbReference type="AlphaFoldDB" id="A0A1I1VV87"/>
<dbReference type="Pfam" id="PF01025">
    <property type="entry name" value="GrpE"/>
    <property type="match status" value="1"/>
</dbReference>
<evidence type="ECO:0000256" key="4">
    <source>
        <dbReference type="ARBA" id="ARBA00022490"/>
    </source>
</evidence>
<comment type="subcellular location">
    <subcellularLocation>
        <location evidence="1 10">Cytoplasm</location>
    </subcellularLocation>
</comment>
<dbReference type="HAMAP" id="MF_01151">
    <property type="entry name" value="GrpE"/>
    <property type="match status" value="1"/>
</dbReference>
<evidence type="ECO:0000256" key="2">
    <source>
        <dbReference type="ARBA" id="ARBA00009054"/>
    </source>
</evidence>
<sequence length="198" mass="22059">MAERDDEQQPAEEPTQEVTGEQGEAPLEEDSEAHLEEHPEALLEDLRAKADENWNHYLRAHAEMENLRRRHEKELENAHKYGLEKFANELLPVIDSLEMGLASIPDDDGGSDVAAKTREGMELTLKQLRSAVEKFGIQPVEPAIGDTLDPERHQAMSTQESTEVAPNGVTAVMQKGYLLNDRLLRPAMVMVAKAPADS</sequence>
<feature type="region of interest" description="Disordered" evidence="13">
    <location>
        <begin position="1"/>
        <end position="44"/>
    </location>
</feature>
<name>A0A1I1VV87_9GAMM</name>
<dbReference type="NCBIfam" id="NF010737">
    <property type="entry name" value="PRK14139.1"/>
    <property type="match status" value="1"/>
</dbReference>
<dbReference type="GO" id="GO:0051087">
    <property type="term" value="F:protein-folding chaperone binding"/>
    <property type="evidence" value="ECO:0007669"/>
    <property type="project" value="InterPro"/>
</dbReference>
<dbReference type="FunFam" id="2.30.22.10:FF:000001">
    <property type="entry name" value="Protein GrpE"/>
    <property type="match status" value="1"/>
</dbReference>
<evidence type="ECO:0000256" key="12">
    <source>
        <dbReference type="RuleBase" id="RU004478"/>
    </source>
</evidence>
<protein>
    <recommendedName>
        <fullName evidence="8 10">Protein GrpE</fullName>
    </recommendedName>
    <alternativeName>
        <fullName evidence="9 10">HSP-70 cofactor</fullName>
    </alternativeName>
</protein>
<dbReference type="SUPFAM" id="SSF58014">
    <property type="entry name" value="Coiled-coil domain of nucleotide exchange factor GrpE"/>
    <property type="match status" value="1"/>
</dbReference>
<keyword evidence="4 10" id="KW-0963">Cytoplasm</keyword>
<comment type="similarity">
    <text evidence="2 10 12">Belongs to the GrpE family.</text>
</comment>
<evidence type="ECO:0000256" key="7">
    <source>
        <dbReference type="ARBA" id="ARBA00053401"/>
    </source>
</evidence>
<comment type="subunit">
    <text evidence="3 10">Homodimer.</text>
</comment>
<reference evidence="14 15" key="1">
    <citation type="submission" date="2016-10" db="EMBL/GenBank/DDBJ databases">
        <authorList>
            <person name="de Groot N.N."/>
        </authorList>
    </citation>
    <scope>NUCLEOTIDE SEQUENCE [LARGE SCALE GENOMIC DNA]</scope>
    <source>
        <strain evidence="14 15">HL3</strain>
    </source>
</reference>
<dbReference type="GO" id="GO:0042803">
    <property type="term" value="F:protein homodimerization activity"/>
    <property type="evidence" value="ECO:0007669"/>
    <property type="project" value="InterPro"/>
</dbReference>
<evidence type="ECO:0000256" key="6">
    <source>
        <dbReference type="ARBA" id="ARBA00023186"/>
    </source>
</evidence>
<evidence type="ECO:0000256" key="5">
    <source>
        <dbReference type="ARBA" id="ARBA00023016"/>
    </source>
</evidence>
<evidence type="ECO:0000256" key="13">
    <source>
        <dbReference type="SAM" id="MobiDB-lite"/>
    </source>
</evidence>
<organism evidence="14 15">
    <name type="scientific">Thiohalospira halophila DSM 15071</name>
    <dbReference type="NCBI Taxonomy" id="1123397"/>
    <lineage>
        <taxon>Bacteria</taxon>
        <taxon>Pseudomonadati</taxon>
        <taxon>Pseudomonadota</taxon>
        <taxon>Gammaproteobacteria</taxon>
        <taxon>Thiohalospirales</taxon>
        <taxon>Thiohalospiraceae</taxon>
        <taxon>Thiohalospira</taxon>
    </lineage>
</organism>
<evidence type="ECO:0000313" key="15">
    <source>
        <dbReference type="Proteomes" id="UP000198611"/>
    </source>
</evidence>
<dbReference type="PANTHER" id="PTHR21237:SF23">
    <property type="entry name" value="GRPE PROTEIN HOMOLOG, MITOCHONDRIAL"/>
    <property type="match status" value="1"/>
</dbReference>
<accession>A0A1I1VV87</accession>
<dbReference type="NCBIfam" id="NF010748">
    <property type="entry name" value="PRK14150.1"/>
    <property type="match status" value="1"/>
</dbReference>
<dbReference type="GO" id="GO:0000774">
    <property type="term" value="F:adenyl-nucleotide exchange factor activity"/>
    <property type="evidence" value="ECO:0007669"/>
    <property type="project" value="InterPro"/>
</dbReference>
<keyword evidence="15" id="KW-1185">Reference proteome</keyword>
<dbReference type="InterPro" id="IPR000740">
    <property type="entry name" value="GrpE"/>
</dbReference>